<dbReference type="GeneTree" id="ENSGT00390000018781"/>
<dbReference type="GO" id="GO:0000781">
    <property type="term" value="C:chromosome, telomeric region"/>
    <property type="evidence" value="ECO:0007669"/>
    <property type="project" value="UniProtKB-SubCell"/>
</dbReference>
<sequence>MSMIDKMSIMGIRAFGPDDRDQQVIRFQHPLTLLVGPNGAGKTTIIECLKYATTGDQPQNTKGGAFVHDPKFANETEIKAKVRLQCRNVQGHLIQVERSMMAIQKASSIQFKTLDGVLSKKRNDEVVHLTSKCAELNKQMVEELGVSKAVLEHVIFCHQEESNWPLSEGKSVKQKFDDIFAATRYIKALEEIRKVQKSQKADLRDNKVESTHLKVHCEGAAEKRRNLQTTETKLQASKVSVEKITQQIKPLETHIIELRGKQSKIEVMSGQVEATKSRLQQMLDDEKKLKSRIKNTFHGTDEQLAQLQNDQEKIVDRKRSQQLDCERQLQPLEEQINDFSKQKMKYSVEQGKLQQVVKNAEEQRKHRDELIRGSSEEYNISLPYIGSDLSSQEATTFLHL</sequence>
<evidence type="ECO:0000256" key="16">
    <source>
        <dbReference type="ARBA" id="ARBA00023242"/>
    </source>
</evidence>
<dbReference type="STRING" id="7719.ENSCINP00000003245"/>
<dbReference type="OMA" id="EQSINIR"/>
<dbReference type="HOGENOM" id="CLU_023590_1_0_1"/>
<evidence type="ECO:0000256" key="9">
    <source>
        <dbReference type="ARBA" id="ARBA00022801"/>
    </source>
</evidence>
<evidence type="ECO:0000256" key="14">
    <source>
        <dbReference type="ARBA" id="ARBA00023054"/>
    </source>
</evidence>
<dbReference type="InterPro" id="IPR027417">
    <property type="entry name" value="P-loop_NTPase"/>
</dbReference>
<comment type="similarity">
    <text evidence="4">Belongs to the SMC family. RAD50 subfamily.</text>
</comment>
<dbReference type="InParanoid" id="F6RYY5"/>
<keyword evidence="15" id="KW-0234">DNA repair</keyword>
<comment type="subcellular location">
    <subcellularLocation>
        <location evidence="3">Chromosome</location>
        <location evidence="3">Telomere</location>
    </subcellularLocation>
    <subcellularLocation>
        <location evidence="2">Nucleus</location>
    </subcellularLocation>
</comment>
<evidence type="ECO:0000256" key="1">
    <source>
        <dbReference type="ARBA" id="ARBA00001947"/>
    </source>
</evidence>
<evidence type="ECO:0000256" key="7">
    <source>
        <dbReference type="ARBA" id="ARBA00022741"/>
    </source>
</evidence>
<accession>F6RYY5</accession>
<evidence type="ECO:0000256" key="11">
    <source>
        <dbReference type="ARBA" id="ARBA00022840"/>
    </source>
</evidence>
<dbReference type="PANTHER" id="PTHR18867:SF12">
    <property type="entry name" value="DNA REPAIR PROTEIN RAD50"/>
    <property type="match status" value="1"/>
</dbReference>
<proteinExistence type="inferred from homology"/>
<dbReference type="GO" id="GO:0051321">
    <property type="term" value="P:meiotic cell cycle"/>
    <property type="evidence" value="ECO:0007669"/>
    <property type="project" value="UniProtKB-KW"/>
</dbReference>
<evidence type="ECO:0000256" key="18">
    <source>
        <dbReference type="ARBA" id="ARBA00049360"/>
    </source>
</evidence>
<reference evidence="20" key="4">
    <citation type="submission" date="2025-09" db="UniProtKB">
        <authorList>
            <consortium name="Ensembl"/>
        </authorList>
    </citation>
    <scope>IDENTIFICATION</scope>
</reference>
<evidence type="ECO:0000256" key="17">
    <source>
        <dbReference type="ARBA" id="ARBA00023254"/>
    </source>
</evidence>
<reference evidence="21" key="1">
    <citation type="journal article" date="2002" name="Science">
        <title>The draft genome of Ciona intestinalis: insights into chordate and vertebrate origins.</title>
        <authorList>
            <person name="Dehal P."/>
            <person name="Satou Y."/>
            <person name="Campbell R.K."/>
            <person name="Chapman J."/>
            <person name="Degnan B."/>
            <person name="De Tomaso A."/>
            <person name="Davidson B."/>
            <person name="Di Gregorio A."/>
            <person name="Gelpke M."/>
            <person name="Goodstein D.M."/>
            <person name="Harafuji N."/>
            <person name="Hastings K.E."/>
            <person name="Ho I."/>
            <person name="Hotta K."/>
            <person name="Huang W."/>
            <person name="Kawashima T."/>
            <person name="Lemaire P."/>
            <person name="Martinez D."/>
            <person name="Meinertzhagen I.A."/>
            <person name="Necula S."/>
            <person name="Nonaka M."/>
            <person name="Putnam N."/>
            <person name="Rash S."/>
            <person name="Saiga H."/>
            <person name="Satake M."/>
            <person name="Terry A."/>
            <person name="Yamada L."/>
            <person name="Wang H.G."/>
            <person name="Awazu S."/>
            <person name="Azumi K."/>
            <person name="Boore J."/>
            <person name="Branno M."/>
            <person name="Chin-Bow S."/>
            <person name="DeSantis R."/>
            <person name="Doyle S."/>
            <person name="Francino P."/>
            <person name="Keys D.N."/>
            <person name="Haga S."/>
            <person name="Hayashi H."/>
            <person name="Hino K."/>
            <person name="Imai K.S."/>
            <person name="Inaba K."/>
            <person name="Kano S."/>
            <person name="Kobayashi K."/>
            <person name="Kobayashi M."/>
            <person name="Lee B.I."/>
            <person name="Makabe K.W."/>
            <person name="Manohar C."/>
            <person name="Matassi G."/>
            <person name="Medina M."/>
            <person name="Mochizuki Y."/>
            <person name="Mount S."/>
            <person name="Morishita T."/>
            <person name="Miura S."/>
            <person name="Nakayama A."/>
            <person name="Nishizaka S."/>
            <person name="Nomoto H."/>
            <person name="Ohta F."/>
            <person name="Oishi K."/>
            <person name="Rigoutsos I."/>
            <person name="Sano M."/>
            <person name="Sasaki A."/>
            <person name="Sasakura Y."/>
            <person name="Shoguchi E."/>
            <person name="Shin-i T."/>
            <person name="Spagnuolo A."/>
            <person name="Stainier D."/>
            <person name="Suzuki M.M."/>
            <person name="Tassy O."/>
            <person name="Takatori N."/>
            <person name="Tokuoka M."/>
            <person name="Yagi K."/>
            <person name="Yoshizaki F."/>
            <person name="Wada S."/>
            <person name="Zhang C."/>
            <person name="Hyatt P.D."/>
            <person name="Larimer F."/>
            <person name="Detter C."/>
            <person name="Doggett N."/>
            <person name="Glavina T."/>
            <person name="Hawkins T."/>
            <person name="Richardson P."/>
            <person name="Lucas S."/>
            <person name="Kohara Y."/>
            <person name="Levine M."/>
            <person name="Satoh N."/>
            <person name="Rokhsar D.S."/>
        </authorList>
    </citation>
    <scope>NUCLEOTIDE SEQUENCE [LARGE SCALE GENOMIC DNA]</scope>
</reference>
<keyword evidence="21" id="KW-1185">Reference proteome</keyword>
<organism evidence="20 21">
    <name type="scientific">Ciona intestinalis</name>
    <name type="common">Transparent sea squirt</name>
    <name type="synonym">Ascidia intestinalis</name>
    <dbReference type="NCBI Taxonomy" id="7719"/>
    <lineage>
        <taxon>Eukaryota</taxon>
        <taxon>Metazoa</taxon>
        <taxon>Chordata</taxon>
        <taxon>Tunicata</taxon>
        <taxon>Ascidiacea</taxon>
        <taxon>Phlebobranchia</taxon>
        <taxon>Cionidae</taxon>
        <taxon>Ciona</taxon>
    </lineage>
</organism>
<keyword evidence="8" id="KW-0227">DNA damage</keyword>
<comment type="cofactor">
    <cofactor evidence="1">
        <name>Zn(2+)</name>
        <dbReference type="ChEBI" id="CHEBI:29105"/>
    </cofactor>
</comment>
<keyword evidence="14" id="KW-0175">Coiled coil</keyword>
<evidence type="ECO:0000256" key="5">
    <source>
        <dbReference type="ARBA" id="ARBA00022454"/>
    </source>
</evidence>
<evidence type="ECO:0000256" key="3">
    <source>
        <dbReference type="ARBA" id="ARBA00004574"/>
    </source>
</evidence>
<keyword evidence="13" id="KW-0779">Telomere</keyword>
<dbReference type="GO" id="GO:0016887">
    <property type="term" value="F:ATP hydrolysis activity"/>
    <property type="evidence" value="ECO:0007669"/>
    <property type="project" value="InterPro"/>
</dbReference>
<keyword evidence="5" id="KW-0158">Chromosome</keyword>
<dbReference type="InterPro" id="IPR038729">
    <property type="entry name" value="Rad50/SbcC_AAA"/>
</dbReference>
<evidence type="ECO:0000256" key="8">
    <source>
        <dbReference type="ARBA" id="ARBA00022763"/>
    </source>
</evidence>
<dbReference type="Proteomes" id="UP000008144">
    <property type="component" value="Chromosome 1"/>
</dbReference>
<protein>
    <recommendedName>
        <fullName evidence="19">Rad50/SbcC-type AAA domain-containing protein</fullName>
    </recommendedName>
</protein>
<evidence type="ECO:0000259" key="19">
    <source>
        <dbReference type="Pfam" id="PF13476"/>
    </source>
</evidence>
<evidence type="ECO:0000256" key="6">
    <source>
        <dbReference type="ARBA" id="ARBA00022723"/>
    </source>
</evidence>
<dbReference type="EMBL" id="EAAA01000245">
    <property type="status" value="NOT_ANNOTATED_CDS"/>
    <property type="molecule type" value="Genomic_DNA"/>
</dbReference>
<keyword evidence="16" id="KW-0539">Nucleus</keyword>
<keyword evidence="7" id="KW-0547">Nucleotide-binding</keyword>
<evidence type="ECO:0000256" key="15">
    <source>
        <dbReference type="ARBA" id="ARBA00023204"/>
    </source>
</evidence>
<dbReference type="SUPFAM" id="SSF52540">
    <property type="entry name" value="P-loop containing nucleoside triphosphate hydrolases"/>
    <property type="match status" value="1"/>
</dbReference>
<evidence type="ECO:0000256" key="13">
    <source>
        <dbReference type="ARBA" id="ARBA00022895"/>
    </source>
</evidence>
<keyword evidence="11" id="KW-0067">ATP-binding</keyword>
<keyword evidence="6" id="KW-0479">Metal-binding</keyword>
<keyword evidence="12" id="KW-0460">Magnesium</keyword>
<evidence type="ECO:0000256" key="2">
    <source>
        <dbReference type="ARBA" id="ARBA00004123"/>
    </source>
</evidence>
<reference evidence="20" key="2">
    <citation type="journal article" date="2008" name="Genome Biol.">
        <title>Improved genome assembly and evidence-based global gene model set for the chordate Ciona intestinalis: new insight into intron and operon populations.</title>
        <authorList>
            <person name="Satou Y."/>
            <person name="Mineta K."/>
            <person name="Ogasawara M."/>
            <person name="Sasakura Y."/>
            <person name="Shoguchi E."/>
            <person name="Ueno K."/>
            <person name="Yamada L."/>
            <person name="Matsumoto J."/>
            <person name="Wasserscheid J."/>
            <person name="Dewar K."/>
            <person name="Wiley G.B."/>
            <person name="Macmil S.L."/>
            <person name="Roe B.A."/>
            <person name="Zeller R.W."/>
            <person name="Hastings K.E."/>
            <person name="Lemaire P."/>
            <person name="Lindquist E."/>
            <person name="Endo T."/>
            <person name="Hotta K."/>
            <person name="Inaba K."/>
        </authorList>
    </citation>
    <scope>NUCLEOTIDE SEQUENCE [LARGE SCALE GENOMIC DNA]</scope>
    <source>
        <strain evidence="20">wild type</strain>
    </source>
</reference>
<dbReference type="Gene3D" id="3.40.50.300">
    <property type="entry name" value="P-loop containing nucleotide triphosphate hydrolases"/>
    <property type="match status" value="1"/>
</dbReference>
<evidence type="ECO:0000256" key="12">
    <source>
        <dbReference type="ARBA" id="ARBA00022842"/>
    </source>
</evidence>
<evidence type="ECO:0000313" key="21">
    <source>
        <dbReference type="Proteomes" id="UP000008144"/>
    </source>
</evidence>
<comment type="catalytic activity">
    <reaction evidence="18">
        <text>ATP + H2O = ADP + phosphate + H(+)</text>
        <dbReference type="Rhea" id="RHEA:13065"/>
        <dbReference type="ChEBI" id="CHEBI:15377"/>
        <dbReference type="ChEBI" id="CHEBI:15378"/>
        <dbReference type="ChEBI" id="CHEBI:30616"/>
        <dbReference type="ChEBI" id="CHEBI:43474"/>
        <dbReference type="ChEBI" id="CHEBI:456216"/>
    </reaction>
</comment>
<dbReference type="GO" id="GO:0005634">
    <property type="term" value="C:nucleus"/>
    <property type="evidence" value="ECO:0007669"/>
    <property type="project" value="UniProtKB-SubCell"/>
</dbReference>
<dbReference type="GO" id="GO:0006302">
    <property type="term" value="P:double-strand break repair"/>
    <property type="evidence" value="ECO:0007669"/>
    <property type="project" value="InterPro"/>
</dbReference>
<dbReference type="GO" id="GO:0046872">
    <property type="term" value="F:metal ion binding"/>
    <property type="evidence" value="ECO:0007669"/>
    <property type="project" value="UniProtKB-KW"/>
</dbReference>
<dbReference type="FunFam" id="3.40.50.300:FF:001037">
    <property type="entry name" value="DNA repair protein RAD50"/>
    <property type="match status" value="1"/>
</dbReference>
<dbReference type="Pfam" id="PF13476">
    <property type="entry name" value="AAA_23"/>
    <property type="match status" value="1"/>
</dbReference>
<dbReference type="AlphaFoldDB" id="F6RYY5"/>
<evidence type="ECO:0000256" key="10">
    <source>
        <dbReference type="ARBA" id="ARBA00022833"/>
    </source>
</evidence>
<dbReference type="Ensembl" id="ENSCINT00000003245.3">
    <property type="protein sequence ID" value="ENSCINP00000003245.3"/>
    <property type="gene ID" value="ENSCING00000017216.2"/>
</dbReference>
<reference evidence="20" key="3">
    <citation type="submission" date="2025-08" db="UniProtKB">
        <authorList>
            <consortium name="Ensembl"/>
        </authorList>
    </citation>
    <scope>IDENTIFICATION</scope>
</reference>
<keyword evidence="9" id="KW-0378">Hydrolase</keyword>
<dbReference type="PANTHER" id="PTHR18867">
    <property type="entry name" value="RAD50"/>
    <property type="match status" value="1"/>
</dbReference>
<name>F6RYY5_CIOIN</name>
<evidence type="ECO:0000313" key="20">
    <source>
        <dbReference type="Ensembl" id="ENSCINP00000003245.3"/>
    </source>
</evidence>
<dbReference type="GO" id="GO:0005524">
    <property type="term" value="F:ATP binding"/>
    <property type="evidence" value="ECO:0007669"/>
    <property type="project" value="UniProtKB-KW"/>
</dbReference>
<keyword evidence="10" id="KW-0862">Zinc</keyword>
<evidence type="ECO:0000256" key="4">
    <source>
        <dbReference type="ARBA" id="ARBA00009439"/>
    </source>
</evidence>
<keyword evidence="17" id="KW-0469">Meiosis</keyword>
<feature type="domain" description="Rad50/SbcC-type AAA" evidence="19">
    <location>
        <begin position="6"/>
        <end position="236"/>
    </location>
</feature>